<evidence type="ECO:0000313" key="4">
    <source>
        <dbReference type="Proteomes" id="UP000466442"/>
    </source>
</evidence>
<dbReference type="AlphaFoldDB" id="A0A8S9Y5R5"/>
<feature type="region of interest" description="Disordered" evidence="1">
    <location>
        <begin position="110"/>
        <end position="147"/>
    </location>
</feature>
<feature type="compositionally biased region" description="Basic and acidic residues" evidence="1">
    <location>
        <begin position="22"/>
        <end position="35"/>
    </location>
</feature>
<keyword evidence="2" id="KW-0472">Membrane</keyword>
<keyword evidence="2" id="KW-1133">Transmembrane helix</keyword>
<organism evidence="3 4">
    <name type="scientific">Apolygus lucorum</name>
    <name type="common">Small green plant bug</name>
    <name type="synonym">Lygocoris lucorum</name>
    <dbReference type="NCBI Taxonomy" id="248454"/>
    <lineage>
        <taxon>Eukaryota</taxon>
        <taxon>Metazoa</taxon>
        <taxon>Ecdysozoa</taxon>
        <taxon>Arthropoda</taxon>
        <taxon>Hexapoda</taxon>
        <taxon>Insecta</taxon>
        <taxon>Pterygota</taxon>
        <taxon>Neoptera</taxon>
        <taxon>Paraneoptera</taxon>
        <taxon>Hemiptera</taxon>
        <taxon>Heteroptera</taxon>
        <taxon>Panheteroptera</taxon>
        <taxon>Cimicomorpha</taxon>
        <taxon>Miridae</taxon>
        <taxon>Mirini</taxon>
        <taxon>Apolygus</taxon>
    </lineage>
</organism>
<keyword evidence="4" id="KW-1185">Reference proteome</keyword>
<feature type="transmembrane region" description="Helical" evidence="2">
    <location>
        <begin position="596"/>
        <end position="621"/>
    </location>
</feature>
<feature type="region of interest" description="Disordered" evidence="1">
    <location>
        <begin position="177"/>
        <end position="213"/>
    </location>
</feature>
<gene>
    <name evidence="3" type="ORF">GE061_009926</name>
</gene>
<feature type="compositionally biased region" description="Polar residues" evidence="1">
    <location>
        <begin position="1"/>
        <end position="21"/>
    </location>
</feature>
<dbReference type="EMBL" id="WIXP02000002">
    <property type="protein sequence ID" value="KAF6215175.1"/>
    <property type="molecule type" value="Genomic_DNA"/>
</dbReference>
<sequence length="709" mass="79734">MPIDQFSTEQMRTATSIATTAKEQEKYDEDTKTIEDWELLNRNQKSSTNTTTRVDDAEQAATTEPLITLIKSTPPAVLDEGSKFSSPNVFKEREQIVVERKYEKISAPPKKVTTFEETPSRTTDRLDRLIIEDVPKAPPPETTDDNPIKIMEEVISKYFPDTFLKAAIDLKNKSEPVFEEKNEEDDKLSLPPWNVEDGMKKENSTGRKAVVLDETESTKSLDVVELTTASTINPKTEPTTEVTPSTSPETSTLPIITPKVIVSAKNPDEIDLGGVIYRKMKLFPPAKSSTDVTTAATLSIPVVTQSKEQENKEATTPVGDRFKIYLPEYDKEAEDIETTETPTVKTFLPKFNFDKEEFDYGKQAQAKKAKQKEKDLKKYKVKSFEVTNAPVEDGSNERVTNNVFLETKEFKVHLASTKSQKLGEGYYTNAPIDQDSPVYELSKLAKKKTKLGTSEYEPTKFAKQTAQGEIQNPDDVGTTQTFMETNNPTTNPKPPHTWYSHAREKAKIKNALKIMKSTMTLDMNVKPTVDSMMEESNDINSMATQYTEREPRSAVAEVTYQDDLNNPQMFGQVKFNAPEGYAAAVSGSGDDEGTRLGVLSSMAVGAACFMAMASLVAVLWLRLKTGRSRMTKTESSHRNEENLRPVATTSNYETVYPVPRESDDYEVTTFFCPTFTNNYAERINREFKELSYDHPRRLPKQVAFPKNLS</sequence>
<dbReference type="Proteomes" id="UP000466442">
    <property type="component" value="Unassembled WGS sequence"/>
</dbReference>
<keyword evidence="2" id="KW-0812">Transmembrane</keyword>
<evidence type="ECO:0000256" key="1">
    <source>
        <dbReference type="SAM" id="MobiDB-lite"/>
    </source>
</evidence>
<reference evidence="3" key="1">
    <citation type="journal article" date="2021" name="Mol. Ecol. Resour.">
        <title>Apolygus lucorum genome provides insights into omnivorousness and mesophyll feeding.</title>
        <authorList>
            <person name="Liu Y."/>
            <person name="Liu H."/>
            <person name="Wang H."/>
            <person name="Huang T."/>
            <person name="Liu B."/>
            <person name="Yang B."/>
            <person name="Yin L."/>
            <person name="Li B."/>
            <person name="Zhang Y."/>
            <person name="Zhang S."/>
            <person name="Jiang F."/>
            <person name="Zhang X."/>
            <person name="Ren Y."/>
            <person name="Wang B."/>
            <person name="Wang S."/>
            <person name="Lu Y."/>
            <person name="Wu K."/>
            <person name="Fan W."/>
            <person name="Wang G."/>
        </authorList>
    </citation>
    <scope>NUCLEOTIDE SEQUENCE</scope>
    <source>
        <strain evidence="3">12Hb</strain>
    </source>
</reference>
<feature type="compositionally biased region" description="Basic and acidic residues" evidence="1">
    <location>
        <begin position="118"/>
        <end position="135"/>
    </location>
</feature>
<accession>A0A8S9Y5R5</accession>
<evidence type="ECO:0000313" key="3">
    <source>
        <dbReference type="EMBL" id="KAF6215175.1"/>
    </source>
</evidence>
<feature type="region of interest" description="Disordered" evidence="1">
    <location>
        <begin position="1"/>
        <end position="68"/>
    </location>
</feature>
<feature type="compositionally biased region" description="Polar residues" evidence="1">
    <location>
        <begin position="41"/>
        <end position="52"/>
    </location>
</feature>
<name>A0A8S9Y5R5_APOLU</name>
<proteinExistence type="predicted"/>
<comment type="caution">
    <text evidence="3">The sequence shown here is derived from an EMBL/GenBank/DDBJ whole genome shotgun (WGS) entry which is preliminary data.</text>
</comment>
<protein>
    <submittedName>
        <fullName evidence="3">Uncharacterized protein</fullName>
    </submittedName>
</protein>
<evidence type="ECO:0000256" key="2">
    <source>
        <dbReference type="SAM" id="Phobius"/>
    </source>
</evidence>